<dbReference type="EMBL" id="JABEPP010000005">
    <property type="protein sequence ID" value="NNM74445.1"/>
    <property type="molecule type" value="Genomic_DNA"/>
</dbReference>
<sequence length="88" mass="9697">MRKTMIALGTALLLAPAAASAQSAAENFSYREPSGMFGEGHAKWQLYKFMHEDRERREHLQPGLATGSVGPASPAVPPRSERGFRRTR</sequence>
<evidence type="ECO:0000313" key="4">
    <source>
        <dbReference type="Proteomes" id="UP000564885"/>
    </source>
</evidence>
<comment type="caution">
    <text evidence="3">The sequence shown here is derived from an EMBL/GenBank/DDBJ whole genome shotgun (WGS) entry which is preliminary data.</text>
</comment>
<keyword evidence="2" id="KW-0732">Signal</keyword>
<accession>A0A849IDZ6</accession>
<evidence type="ECO:0000256" key="2">
    <source>
        <dbReference type="SAM" id="SignalP"/>
    </source>
</evidence>
<reference evidence="3 4" key="1">
    <citation type="submission" date="2020-04" db="EMBL/GenBank/DDBJ databases">
        <title>Enterovirga sp. isolate from soil.</title>
        <authorList>
            <person name="Chea S."/>
            <person name="Kim D.-U."/>
        </authorList>
    </citation>
    <scope>NUCLEOTIDE SEQUENCE [LARGE SCALE GENOMIC DNA]</scope>
    <source>
        <strain evidence="3 4">DB1703</strain>
    </source>
</reference>
<dbReference type="Proteomes" id="UP000564885">
    <property type="component" value="Unassembled WGS sequence"/>
</dbReference>
<name>A0A849IDZ6_9HYPH</name>
<feature type="region of interest" description="Disordered" evidence="1">
    <location>
        <begin position="55"/>
        <end position="88"/>
    </location>
</feature>
<organism evidence="3 4">
    <name type="scientific">Enterovirga aerilata</name>
    <dbReference type="NCBI Taxonomy" id="2730920"/>
    <lineage>
        <taxon>Bacteria</taxon>
        <taxon>Pseudomonadati</taxon>
        <taxon>Pseudomonadota</taxon>
        <taxon>Alphaproteobacteria</taxon>
        <taxon>Hyphomicrobiales</taxon>
        <taxon>Methylobacteriaceae</taxon>
        <taxon>Enterovirga</taxon>
    </lineage>
</organism>
<dbReference type="AlphaFoldDB" id="A0A849IDZ6"/>
<protein>
    <submittedName>
        <fullName evidence="3">Uncharacterized protein</fullName>
    </submittedName>
</protein>
<evidence type="ECO:0000256" key="1">
    <source>
        <dbReference type="SAM" id="MobiDB-lite"/>
    </source>
</evidence>
<feature type="signal peptide" evidence="2">
    <location>
        <begin position="1"/>
        <end position="21"/>
    </location>
</feature>
<evidence type="ECO:0000313" key="3">
    <source>
        <dbReference type="EMBL" id="NNM74445.1"/>
    </source>
</evidence>
<proteinExistence type="predicted"/>
<feature type="chain" id="PRO_5032575636" evidence="2">
    <location>
        <begin position="22"/>
        <end position="88"/>
    </location>
</feature>
<keyword evidence="4" id="KW-1185">Reference proteome</keyword>
<feature type="compositionally biased region" description="Basic and acidic residues" evidence="1">
    <location>
        <begin position="79"/>
        <end position="88"/>
    </location>
</feature>
<dbReference type="RefSeq" id="WP_171219877.1">
    <property type="nucleotide sequence ID" value="NZ_JABEPP010000005.1"/>
</dbReference>
<gene>
    <name evidence="3" type="ORF">HJG44_18975</name>
</gene>